<dbReference type="PANTHER" id="PTHR10454:SF232">
    <property type="entry name" value="AT03047P-RELATED"/>
    <property type="match status" value="1"/>
</dbReference>
<dbReference type="PANTHER" id="PTHR10454">
    <property type="entry name" value="CASPASE"/>
    <property type="match status" value="1"/>
</dbReference>
<dbReference type="Pfam" id="PF00656">
    <property type="entry name" value="Peptidase_C14"/>
    <property type="match status" value="1"/>
</dbReference>
<dbReference type="GO" id="GO:0043525">
    <property type="term" value="P:positive regulation of neuron apoptotic process"/>
    <property type="evidence" value="ECO:0007669"/>
    <property type="project" value="TreeGrafter"/>
</dbReference>
<keyword evidence="3" id="KW-0053">Apoptosis</keyword>
<comment type="similarity">
    <text evidence="1 7">Belongs to the peptidase C14A family.</text>
</comment>
<dbReference type="InterPro" id="IPR011600">
    <property type="entry name" value="Pept_C14_caspase"/>
</dbReference>
<name>A0A9Q0RZ53_9DIPT</name>
<dbReference type="EMBL" id="WJQU01000003">
    <property type="protein sequence ID" value="KAJ6637846.1"/>
    <property type="molecule type" value="Genomic_DNA"/>
</dbReference>
<proteinExistence type="inferred from homology"/>
<dbReference type="InterPro" id="IPR016129">
    <property type="entry name" value="Caspase_his_AS"/>
</dbReference>
<accession>A0A9Q0RZ53</accession>
<evidence type="ECO:0000259" key="9">
    <source>
        <dbReference type="PROSITE" id="PS50207"/>
    </source>
</evidence>
<dbReference type="GO" id="GO:0006508">
    <property type="term" value="P:proteolysis"/>
    <property type="evidence" value="ECO:0007669"/>
    <property type="project" value="UniProtKB-KW"/>
</dbReference>
<reference evidence="11" key="1">
    <citation type="submission" date="2022-07" db="EMBL/GenBank/DDBJ databases">
        <authorList>
            <person name="Trinca V."/>
            <person name="Uliana J.V.C."/>
            <person name="Torres T.T."/>
            <person name="Ward R.J."/>
            <person name="Monesi N."/>
        </authorList>
    </citation>
    <scope>NUCLEOTIDE SEQUENCE</scope>
    <source>
        <strain evidence="11">HSMRA1968</strain>
        <tissue evidence="11">Whole embryos</tissue>
    </source>
</reference>
<feature type="domain" description="Caspase family p10" evidence="9">
    <location>
        <begin position="220"/>
        <end position="310"/>
    </location>
</feature>
<keyword evidence="4" id="KW-0378">Hydrolase</keyword>
<dbReference type="Gene3D" id="3.40.50.1460">
    <property type="match status" value="1"/>
</dbReference>
<feature type="domain" description="Caspase family p20" evidence="10">
    <location>
        <begin position="65"/>
        <end position="188"/>
    </location>
</feature>
<keyword evidence="12" id="KW-1185">Reference proteome</keyword>
<evidence type="ECO:0000259" key="10">
    <source>
        <dbReference type="PROSITE" id="PS50208"/>
    </source>
</evidence>
<evidence type="ECO:0000256" key="6">
    <source>
        <dbReference type="ARBA" id="ARBA00023145"/>
    </source>
</evidence>
<dbReference type="InterPro" id="IPR029030">
    <property type="entry name" value="Caspase-like_dom_sf"/>
</dbReference>
<evidence type="ECO:0000256" key="2">
    <source>
        <dbReference type="ARBA" id="ARBA00022670"/>
    </source>
</evidence>
<dbReference type="FunFam" id="3.40.50.1460:FF:000001">
    <property type="entry name" value="Caspase-3 preproprotein"/>
    <property type="match status" value="1"/>
</dbReference>
<dbReference type="PRINTS" id="PR00376">
    <property type="entry name" value="IL1BCENZYME"/>
</dbReference>
<dbReference type="GO" id="GO:0016322">
    <property type="term" value="P:neuron remodeling"/>
    <property type="evidence" value="ECO:0007669"/>
    <property type="project" value="UniProtKB-ARBA"/>
</dbReference>
<dbReference type="InterPro" id="IPR015917">
    <property type="entry name" value="Pept_C14A"/>
</dbReference>
<evidence type="ECO:0000313" key="12">
    <source>
        <dbReference type="Proteomes" id="UP001151699"/>
    </source>
</evidence>
<keyword evidence="5" id="KW-0788">Thiol protease</keyword>
<keyword evidence="6" id="KW-0865">Zymogen</keyword>
<dbReference type="GO" id="GO:0045751">
    <property type="term" value="P:negative regulation of Toll signaling pathway"/>
    <property type="evidence" value="ECO:0007669"/>
    <property type="project" value="UniProtKB-ARBA"/>
</dbReference>
<feature type="region of interest" description="Disordered" evidence="8">
    <location>
        <begin position="19"/>
        <end position="51"/>
    </location>
</feature>
<gene>
    <name evidence="11" type="primary">CASP1</name>
    <name evidence="11" type="ORF">Bhyg_10577</name>
</gene>
<dbReference type="OrthoDB" id="6116485at2759"/>
<evidence type="ECO:0000256" key="5">
    <source>
        <dbReference type="ARBA" id="ARBA00022807"/>
    </source>
</evidence>
<keyword evidence="2" id="KW-0645">Protease</keyword>
<dbReference type="PROSITE" id="PS01122">
    <property type="entry name" value="CASPASE_CYS"/>
    <property type="match status" value="1"/>
</dbReference>
<dbReference type="PROSITE" id="PS50207">
    <property type="entry name" value="CASPASE_P10"/>
    <property type="match status" value="1"/>
</dbReference>
<dbReference type="SMART" id="SM00115">
    <property type="entry name" value="CASc"/>
    <property type="match status" value="1"/>
</dbReference>
<dbReference type="AlphaFoldDB" id="A0A9Q0RZ53"/>
<dbReference type="Proteomes" id="UP001151699">
    <property type="component" value="Chromosome X"/>
</dbReference>
<protein>
    <submittedName>
        <fullName evidence="11">Caspase-1</fullName>
    </submittedName>
</protein>
<evidence type="ECO:0000256" key="8">
    <source>
        <dbReference type="SAM" id="MobiDB-lite"/>
    </source>
</evidence>
<sequence>MENNSADSVDSMVAVEPKIPASEDGIDARPNDALNKKQQTQSAKSHIPRSAIDENSPYYDMAHEQRGLAIILNHFIFQSKKYKNLKRHGTEIDCQRLRKAFELLDFKVKEYHDLKREEINKELQKVADMDHGNNDCIVVIVLSHGETGRLEALDGSYDVNEIWEPFLSCPTLVGKPKIFFIQACRGSQTDPGIPVMSMEDASTKGDMVDSLGSKPKHFLIPSMADLLVMYSTYEGYFAFRNPRQGSCFIQALCDELELNGRINDLLNLLTAVCRRVAFTFQSNVPKTDMDAMKQMPSIVSMLTKTLYFTKKNPIEKKFCQSC</sequence>
<dbReference type="InterPro" id="IPR002398">
    <property type="entry name" value="Pept_C14"/>
</dbReference>
<comment type="caution">
    <text evidence="11">The sequence shown here is derived from an EMBL/GenBank/DDBJ whole genome shotgun (WGS) entry which is preliminary data.</text>
</comment>
<evidence type="ECO:0000313" key="11">
    <source>
        <dbReference type="EMBL" id="KAJ6637846.1"/>
    </source>
</evidence>
<dbReference type="PROSITE" id="PS50208">
    <property type="entry name" value="CASPASE_P20"/>
    <property type="match status" value="1"/>
</dbReference>
<evidence type="ECO:0000256" key="3">
    <source>
        <dbReference type="ARBA" id="ARBA00022703"/>
    </source>
</evidence>
<dbReference type="GO" id="GO:0005737">
    <property type="term" value="C:cytoplasm"/>
    <property type="evidence" value="ECO:0007669"/>
    <property type="project" value="TreeGrafter"/>
</dbReference>
<dbReference type="GO" id="GO:1990525">
    <property type="term" value="F:BIR domain binding"/>
    <property type="evidence" value="ECO:0007669"/>
    <property type="project" value="UniProtKB-ARBA"/>
</dbReference>
<dbReference type="InterPro" id="IPR033139">
    <property type="entry name" value="Caspase_cys_AS"/>
</dbReference>
<evidence type="ECO:0000256" key="7">
    <source>
        <dbReference type="RuleBase" id="RU003971"/>
    </source>
</evidence>
<dbReference type="CDD" id="cd00032">
    <property type="entry name" value="CASc"/>
    <property type="match status" value="1"/>
</dbReference>
<dbReference type="GO" id="GO:0004197">
    <property type="term" value="F:cysteine-type endopeptidase activity"/>
    <property type="evidence" value="ECO:0007669"/>
    <property type="project" value="InterPro"/>
</dbReference>
<dbReference type="GO" id="GO:0045476">
    <property type="term" value="P:nurse cell apoptotic process"/>
    <property type="evidence" value="ECO:0007669"/>
    <property type="project" value="UniProtKB-ARBA"/>
</dbReference>
<dbReference type="InterPro" id="IPR001309">
    <property type="entry name" value="Pept_C14_p20"/>
</dbReference>
<dbReference type="PROSITE" id="PS01121">
    <property type="entry name" value="CASPASE_HIS"/>
    <property type="match status" value="1"/>
</dbReference>
<dbReference type="InterPro" id="IPR002138">
    <property type="entry name" value="Pept_C14_p10"/>
</dbReference>
<evidence type="ECO:0000256" key="1">
    <source>
        <dbReference type="ARBA" id="ARBA00010134"/>
    </source>
</evidence>
<organism evidence="11 12">
    <name type="scientific">Pseudolycoriella hygida</name>
    <dbReference type="NCBI Taxonomy" id="35572"/>
    <lineage>
        <taxon>Eukaryota</taxon>
        <taxon>Metazoa</taxon>
        <taxon>Ecdysozoa</taxon>
        <taxon>Arthropoda</taxon>
        <taxon>Hexapoda</taxon>
        <taxon>Insecta</taxon>
        <taxon>Pterygota</taxon>
        <taxon>Neoptera</taxon>
        <taxon>Endopterygota</taxon>
        <taxon>Diptera</taxon>
        <taxon>Nematocera</taxon>
        <taxon>Sciaroidea</taxon>
        <taxon>Sciaridae</taxon>
        <taxon>Pseudolycoriella</taxon>
    </lineage>
</organism>
<evidence type="ECO:0000256" key="4">
    <source>
        <dbReference type="ARBA" id="ARBA00022801"/>
    </source>
</evidence>
<dbReference type="SUPFAM" id="SSF52129">
    <property type="entry name" value="Caspase-like"/>
    <property type="match status" value="1"/>
</dbReference>